<feature type="compositionally biased region" description="Basic and acidic residues" evidence="1">
    <location>
        <begin position="404"/>
        <end position="414"/>
    </location>
</feature>
<name>S9V7K7_9TRYP</name>
<gene>
    <name evidence="2" type="ORF">STCU_00269</name>
</gene>
<evidence type="ECO:0000256" key="1">
    <source>
        <dbReference type="SAM" id="MobiDB-lite"/>
    </source>
</evidence>
<accession>S9V7K7</accession>
<feature type="region of interest" description="Disordered" evidence="1">
    <location>
        <begin position="394"/>
        <end position="414"/>
    </location>
</feature>
<dbReference type="EMBL" id="ATMH01000269">
    <property type="protein sequence ID" value="EPY37029.1"/>
    <property type="molecule type" value="Genomic_DNA"/>
</dbReference>
<keyword evidence="3" id="KW-1185">Reference proteome</keyword>
<dbReference type="Proteomes" id="UP000015354">
    <property type="component" value="Unassembled WGS sequence"/>
</dbReference>
<evidence type="ECO:0000313" key="2">
    <source>
        <dbReference type="EMBL" id="EPY37029.1"/>
    </source>
</evidence>
<dbReference type="AlphaFoldDB" id="S9V7K7"/>
<comment type="caution">
    <text evidence="2">The sequence shown here is derived from an EMBL/GenBank/DDBJ whole genome shotgun (WGS) entry which is preliminary data.</text>
</comment>
<proteinExistence type="predicted"/>
<evidence type="ECO:0000313" key="3">
    <source>
        <dbReference type="Proteomes" id="UP000015354"/>
    </source>
</evidence>
<protein>
    <submittedName>
        <fullName evidence="2">Uncharacterized protein</fullName>
    </submittedName>
</protein>
<reference evidence="2 3" key="1">
    <citation type="journal article" date="2013" name="PLoS ONE">
        <title>Predicting the Proteins of Angomonas deanei, Strigomonas culicis and Their Respective Endosymbionts Reveals New Aspects of the Trypanosomatidae Family.</title>
        <authorList>
            <person name="Motta M.C."/>
            <person name="Martins A.C."/>
            <person name="de Souza S.S."/>
            <person name="Catta-Preta C.M."/>
            <person name="Silva R."/>
            <person name="Klein C.C."/>
            <person name="de Almeida L.G."/>
            <person name="de Lima Cunha O."/>
            <person name="Ciapina L.P."/>
            <person name="Brocchi M."/>
            <person name="Colabardini A.C."/>
            <person name="de Araujo Lima B."/>
            <person name="Machado C.R."/>
            <person name="de Almeida Soares C.M."/>
            <person name="Probst C.M."/>
            <person name="de Menezes C.B."/>
            <person name="Thompson C.E."/>
            <person name="Bartholomeu D.C."/>
            <person name="Gradia D.F."/>
            <person name="Pavoni D.P."/>
            <person name="Grisard E.C."/>
            <person name="Fantinatti-Garboggini F."/>
            <person name="Marchini F.K."/>
            <person name="Rodrigues-Luiz G.F."/>
            <person name="Wagner G."/>
            <person name="Goldman G.H."/>
            <person name="Fietto J.L."/>
            <person name="Elias M.C."/>
            <person name="Goldman M.H."/>
            <person name="Sagot M.F."/>
            <person name="Pereira M."/>
            <person name="Stoco P.H."/>
            <person name="de Mendonca-Neto R.P."/>
            <person name="Teixeira S.M."/>
            <person name="Maciel T.E."/>
            <person name="de Oliveira Mendes T.A."/>
            <person name="Urmenyi T.P."/>
            <person name="de Souza W."/>
            <person name="Schenkman S."/>
            <person name="de Vasconcelos A.T."/>
        </authorList>
    </citation>
    <scope>NUCLEOTIDE SEQUENCE [LARGE SCALE GENOMIC DNA]</scope>
</reference>
<sequence>MALHRQLVPRQVPLTHRERVAQLLQLLHDVPHTARRGAPSTVDIVDKVLHHEGRVRHALRHLVADAILEAPLVEQSVRLLRLHVPHPLRALLLREAPQVRVGRLAVQLAVSPRVQEAHGAVRKVKLCVVLGELLEAEVHRLADALIVAAGAQLVVDGRQPEVRQRARHVRVGQLAQRPGRRGKDGEQPELLQHHERHHGHGEAVEGDLLRRDDLPRLRPLLHRVDVGAVEIGENVVDRPQDARVLDPADVADADVAVDPADAVDELHDRDDRADVAHLLHPRRRGLARQPRQALFIHPVGVRHAAQPWGEVAVLQRHVHVRPRLTEAAGVGAEELDARLVDREVRKVHEALLQVRDHVMVGGLQGVTAEVRHHVAHKLPLHRCRGPRQWLPTRREGSKWAQAVGDRRPARCNKKDEGENSRLFVFAS</sequence>
<organism evidence="2 3">
    <name type="scientific">Strigomonas culicis</name>
    <dbReference type="NCBI Taxonomy" id="28005"/>
    <lineage>
        <taxon>Eukaryota</taxon>
        <taxon>Discoba</taxon>
        <taxon>Euglenozoa</taxon>
        <taxon>Kinetoplastea</taxon>
        <taxon>Metakinetoplastina</taxon>
        <taxon>Trypanosomatida</taxon>
        <taxon>Trypanosomatidae</taxon>
        <taxon>Strigomonadinae</taxon>
        <taxon>Strigomonas</taxon>
    </lineage>
</organism>